<keyword evidence="2" id="KW-0723">Serine/threonine-protein kinase</keyword>
<dbReference type="SMART" id="SM00220">
    <property type="entry name" value="S_TKc"/>
    <property type="match status" value="1"/>
</dbReference>
<comment type="caution">
    <text evidence="11">The sequence shown here is derived from an EMBL/GenBank/DDBJ whole genome shotgun (WGS) entry which is preliminary data.</text>
</comment>
<name>A0ABR4AY71_9LECA</name>
<dbReference type="PANTHER" id="PTHR47634:SF9">
    <property type="entry name" value="PROTEIN KINASE DOMAIN-CONTAINING PROTEIN-RELATED"/>
    <property type="match status" value="1"/>
</dbReference>
<keyword evidence="3" id="KW-0808">Transferase</keyword>
<evidence type="ECO:0000259" key="10">
    <source>
        <dbReference type="PROSITE" id="PS50011"/>
    </source>
</evidence>
<keyword evidence="4 9" id="KW-0547">Nucleotide-binding</keyword>
<reference evidence="11 12" key="1">
    <citation type="submission" date="2024-09" db="EMBL/GenBank/DDBJ databases">
        <title>Rethinking Asexuality: The Enigmatic Case of Functional Sexual Genes in Lepraria (Stereocaulaceae).</title>
        <authorList>
            <person name="Doellman M."/>
            <person name="Sun Y."/>
            <person name="Barcenas-Pena A."/>
            <person name="Lumbsch H.T."/>
            <person name="Grewe F."/>
        </authorList>
    </citation>
    <scope>NUCLEOTIDE SEQUENCE [LARGE SCALE GENOMIC DNA]</scope>
    <source>
        <strain evidence="11 12">Grewe 0041</strain>
    </source>
</reference>
<evidence type="ECO:0000256" key="9">
    <source>
        <dbReference type="PROSITE-ProRule" id="PRU10141"/>
    </source>
</evidence>
<gene>
    <name evidence="11" type="ORF">ABVK25_009698</name>
</gene>
<feature type="domain" description="Protein kinase" evidence="10">
    <location>
        <begin position="98"/>
        <end position="323"/>
    </location>
</feature>
<evidence type="ECO:0000313" key="11">
    <source>
        <dbReference type="EMBL" id="KAL2050088.1"/>
    </source>
</evidence>
<accession>A0ABR4AY71</accession>
<dbReference type="SUPFAM" id="SSF56112">
    <property type="entry name" value="Protein kinase-like (PK-like)"/>
    <property type="match status" value="1"/>
</dbReference>
<comment type="catalytic activity">
    <reaction evidence="8">
        <text>L-seryl-[protein] + ATP = O-phospho-L-seryl-[protein] + ADP + H(+)</text>
        <dbReference type="Rhea" id="RHEA:17989"/>
        <dbReference type="Rhea" id="RHEA-COMP:9863"/>
        <dbReference type="Rhea" id="RHEA-COMP:11604"/>
        <dbReference type="ChEBI" id="CHEBI:15378"/>
        <dbReference type="ChEBI" id="CHEBI:29999"/>
        <dbReference type="ChEBI" id="CHEBI:30616"/>
        <dbReference type="ChEBI" id="CHEBI:83421"/>
        <dbReference type="ChEBI" id="CHEBI:456216"/>
        <dbReference type="EC" id="2.7.11.1"/>
    </reaction>
</comment>
<sequence>MRAALTYSRSLGVLRVRLACFARAPLTGPCFTISYFEPRLPGLLTPLNLPHLKDTIRSLTTTAGVRPAMAQRSEEDLDRYRPGGYHPVHLGDVFNDRYMVVRKLGYGQYSTVWLARDIRVNRHVALKILTAESYGGEKDIYELSILRHIKTANADHPGYKHVICLLDEFRHAGPHGVHVCLVFEVMGEDLVALVRRYCDEKLPVHLVKQVARQLLLGLDYLHRSCKVVHTDIQPRNIMIQLDNAESVIRDHLERRPHEHSGSDENRRSAARYFNSEALTTEIPHSASDINIKIVDFGVASWVDNHLTEIIQPTSLRAPEVILR</sequence>
<protein>
    <recommendedName>
        <fullName evidence="1">non-specific serine/threonine protein kinase</fullName>
        <ecNumber evidence="1">2.7.11.1</ecNumber>
    </recommendedName>
</protein>
<dbReference type="InterPro" id="IPR051334">
    <property type="entry name" value="SRPK"/>
</dbReference>
<evidence type="ECO:0000256" key="4">
    <source>
        <dbReference type="ARBA" id="ARBA00022741"/>
    </source>
</evidence>
<evidence type="ECO:0000256" key="3">
    <source>
        <dbReference type="ARBA" id="ARBA00022679"/>
    </source>
</evidence>
<evidence type="ECO:0000256" key="7">
    <source>
        <dbReference type="ARBA" id="ARBA00047899"/>
    </source>
</evidence>
<keyword evidence="5" id="KW-0418">Kinase</keyword>
<dbReference type="EMBL" id="JBHFEH010000053">
    <property type="protein sequence ID" value="KAL2050088.1"/>
    <property type="molecule type" value="Genomic_DNA"/>
</dbReference>
<dbReference type="InterPro" id="IPR017441">
    <property type="entry name" value="Protein_kinase_ATP_BS"/>
</dbReference>
<keyword evidence="6 9" id="KW-0067">ATP-binding</keyword>
<evidence type="ECO:0000256" key="5">
    <source>
        <dbReference type="ARBA" id="ARBA00022777"/>
    </source>
</evidence>
<dbReference type="Gene3D" id="3.30.200.20">
    <property type="entry name" value="Phosphorylase Kinase, domain 1"/>
    <property type="match status" value="1"/>
</dbReference>
<dbReference type="Proteomes" id="UP001590951">
    <property type="component" value="Unassembled WGS sequence"/>
</dbReference>
<feature type="non-terminal residue" evidence="11">
    <location>
        <position position="323"/>
    </location>
</feature>
<evidence type="ECO:0000256" key="6">
    <source>
        <dbReference type="ARBA" id="ARBA00022840"/>
    </source>
</evidence>
<dbReference type="PROSITE" id="PS00107">
    <property type="entry name" value="PROTEIN_KINASE_ATP"/>
    <property type="match status" value="1"/>
</dbReference>
<dbReference type="InterPro" id="IPR000719">
    <property type="entry name" value="Prot_kinase_dom"/>
</dbReference>
<evidence type="ECO:0000256" key="1">
    <source>
        <dbReference type="ARBA" id="ARBA00012513"/>
    </source>
</evidence>
<dbReference type="PROSITE" id="PS50011">
    <property type="entry name" value="PROTEIN_KINASE_DOM"/>
    <property type="match status" value="1"/>
</dbReference>
<dbReference type="Gene3D" id="1.10.510.10">
    <property type="entry name" value="Transferase(Phosphotransferase) domain 1"/>
    <property type="match status" value="1"/>
</dbReference>
<dbReference type="PANTHER" id="PTHR47634">
    <property type="entry name" value="PROTEIN KINASE DOMAIN-CONTAINING PROTEIN-RELATED"/>
    <property type="match status" value="1"/>
</dbReference>
<organism evidence="11 12">
    <name type="scientific">Lepraria finkii</name>
    <dbReference type="NCBI Taxonomy" id="1340010"/>
    <lineage>
        <taxon>Eukaryota</taxon>
        <taxon>Fungi</taxon>
        <taxon>Dikarya</taxon>
        <taxon>Ascomycota</taxon>
        <taxon>Pezizomycotina</taxon>
        <taxon>Lecanoromycetes</taxon>
        <taxon>OSLEUM clade</taxon>
        <taxon>Lecanoromycetidae</taxon>
        <taxon>Lecanorales</taxon>
        <taxon>Lecanorineae</taxon>
        <taxon>Stereocaulaceae</taxon>
        <taxon>Lepraria</taxon>
    </lineage>
</organism>
<comment type="catalytic activity">
    <reaction evidence="7">
        <text>L-threonyl-[protein] + ATP = O-phospho-L-threonyl-[protein] + ADP + H(+)</text>
        <dbReference type="Rhea" id="RHEA:46608"/>
        <dbReference type="Rhea" id="RHEA-COMP:11060"/>
        <dbReference type="Rhea" id="RHEA-COMP:11605"/>
        <dbReference type="ChEBI" id="CHEBI:15378"/>
        <dbReference type="ChEBI" id="CHEBI:30013"/>
        <dbReference type="ChEBI" id="CHEBI:30616"/>
        <dbReference type="ChEBI" id="CHEBI:61977"/>
        <dbReference type="ChEBI" id="CHEBI:456216"/>
        <dbReference type="EC" id="2.7.11.1"/>
    </reaction>
</comment>
<proteinExistence type="predicted"/>
<evidence type="ECO:0000313" key="12">
    <source>
        <dbReference type="Proteomes" id="UP001590951"/>
    </source>
</evidence>
<dbReference type="Pfam" id="PF00069">
    <property type="entry name" value="Pkinase"/>
    <property type="match status" value="1"/>
</dbReference>
<feature type="binding site" evidence="9">
    <location>
        <position position="127"/>
    </location>
    <ligand>
        <name>ATP</name>
        <dbReference type="ChEBI" id="CHEBI:30616"/>
    </ligand>
</feature>
<dbReference type="InterPro" id="IPR011009">
    <property type="entry name" value="Kinase-like_dom_sf"/>
</dbReference>
<keyword evidence="12" id="KW-1185">Reference proteome</keyword>
<evidence type="ECO:0000256" key="2">
    <source>
        <dbReference type="ARBA" id="ARBA00022527"/>
    </source>
</evidence>
<evidence type="ECO:0000256" key="8">
    <source>
        <dbReference type="ARBA" id="ARBA00048679"/>
    </source>
</evidence>
<dbReference type="EC" id="2.7.11.1" evidence="1"/>